<evidence type="ECO:0000256" key="11">
    <source>
        <dbReference type="RuleBase" id="RU003801"/>
    </source>
</evidence>
<dbReference type="PANTHER" id="PTHR22589">
    <property type="entry name" value="CARNITINE O-ACYLTRANSFERASE"/>
    <property type="match status" value="1"/>
</dbReference>
<dbReference type="InterPro" id="IPR000542">
    <property type="entry name" value="Carn_acyl_trans"/>
</dbReference>
<accession>A0A016SEP4</accession>
<evidence type="ECO:0000256" key="4">
    <source>
        <dbReference type="ARBA" id="ARBA00022692"/>
    </source>
</evidence>
<evidence type="ECO:0000256" key="8">
    <source>
        <dbReference type="ARBA" id="ARBA00023136"/>
    </source>
</evidence>
<dbReference type="FunFam" id="3.30.559.10:FF:000002">
    <property type="entry name" value="carnitine O-palmitoyltransferase 1, liver isoform"/>
    <property type="match status" value="1"/>
</dbReference>
<evidence type="ECO:0000313" key="13">
    <source>
        <dbReference type="EMBL" id="EYB88851.1"/>
    </source>
</evidence>
<comment type="caution">
    <text evidence="13">The sequence shown here is derived from an EMBL/GenBank/DDBJ whole genome shotgun (WGS) entry which is preliminary data.</text>
</comment>
<dbReference type="Gene3D" id="3.30.559.70">
    <property type="entry name" value="Choline/Carnitine o-acyltransferase, domain 2"/>
    <property type="match status" value="1"/>
</dbReference>
<dbReference type="STRING" id="53326.A0A016SEP4"/>
<dbReference type="GO" id="GO:0009437">
    <property type="term" value="P:carnitine metabolic process"/>
    <property type="evidence" value="ECO:0007669"/>
    <property type="project" value="TreeGrafter"/>
</dbReference>
<evidence type="ECO:0000259" key="12">
    <source>
        <dbReference type="Pfam" id="PF00755"/>
    </source>
</evidence>
<evidence type="ECO:0000313" key="14">
    <source>
        <dbReference type="Proteomes" id="UP000024635"/>
    </source>
</evidence>
<dbReference type="InterPro" id="IPR042231">
    <property type="entry name" value="Cho/carn_acyl_trans_2"/>
</dbReference>
<dbReference type="Proteomes" id="UP000024635">
    <property type="component" value="Unassembled WGS sequence"/>
</dbReference>
<dbReference type="InterPro" id="IPR023213">
    <property type="entry name" value="CAT-like_dom_sf"/>
</dbReference>
<evidence type="ECO:0000256" key="7">
    <source>
        <dbReference type="ARBA" id="ARBA00023098"/>
    </source>
</evidence>
<reference evidence="14" key="1">
    <citation type="journal article" date="2015" name="Nat. Genet.">
        <title>The genome and transcriptome of the zoonotic hookworm Ancylostoma ceylanicum identify infection-specific gene families.</title>
        <authorList>
            <person name="Schwarz E.M."/>
            <person name="Hu Y."/>
            <person name="Antoshechkin I."/>
            <person name="Miller M.M."/>
            <person name="Sternberg P.W."/>
            <person name="Aroian R.V."/>
        </authorList>
    </citation>
    <scope>NUCLEOTIDE SEQUENCE</scope>
    <source>
        <strain evidence="14">HY135</strain>
    </source>
</reference>
<keyword evidence="9 11" id="KW-0012">Acyltransferase</keyword>
<evidence type="ECO:0000256" key="6">
    <source>
        <dbReference type="ARBA" id="ARBA00022989"/>
    </source>
</evidence>
<dbReference type="GO" id="GO:0004095">
    <property type="term" value="F:carnitine O-palmitoyltransferase activity"/>
    <property type="evidence" value="ECO:0007669"/>
    <property type="project" value="TreeGrafter"/>
</dbReference>
<dbReference type="Gene3D" id="3.30.559.10">
    <property type="entry name" value="Chloramphenicol acetyltransferase-like domain"/>
    <property type="match status" value="1"/>
</dbReference>
<keyword evidence="8" id="KW-0472">Membrane</keyword>
<protein>
    <recommendedName>
        <fullName evidence="12">Choline/carnitine acyltransferase domain-containing protein</fullName>
    </recommendedName>
</protein>
<dbReference type="GO" id="GO:0005739">
    <property type="term" value="C:mitochondrion"/>
    <property type="evidence" value="ECO:0007669"/>
    <property type="project" value="TreeGrafter"/>
</dbReference>
<evidence type="ECO:0000256" key="1">
    <source>
        <dbReference type="ARBA" id="ARBA00004141"/>
    </source>
</evidence>
<dbReference type="PANTHER" id="PTHR22589:SF99">
    <property type="entry name" value="CHOLINE_CARNITINE ACYLTRANSFERASE DOMAIN-CONTAINING PROTEIN"/>
    <property type="match status" value="1"/>
</dbReference>
<keyword evidence="7" id="KW-0443">Lipid metabolism</keyword>
<dbReference type="GO" id="GO:0016020">
    <property type="term" value="C:membrane"/>
    <property type="evidence" value="ECO:0007669"/>
    <property type="project" value="UniProtKB-SubCell"/>
</dbReference>
<keyword evidence="4" id="KW-0812">Transmembrane</keyword>
<evidence type="ECO:0000256" key="10">
    <source>
        <dbReference type="PIRSR" id="PIRSR600542-1"/>
    </source>
</evidence>
<dbReference type="OrthoDB" id="240216at2759"/>
<proteinExistence type="inferred from homology"/>
<keyword evidence="5" id="KW-0276">Fatty acid metabolism</keyword>
<dbReference type="SUPFAM" id="SSF52777">
    <property type="entry name" value="CoA-dependent acyltransferases"/>
    <property type="match status" value="2"/>
</dbReference>
<evidence type="ECO:0000256" key="9">
    <source>
        <dbReference type="ARBA" id="ARBA00023315"/>
    </source>
</evidence>
<gene>
    <name evidence="13" type="primary">Acey_s0240.g3340</name>
    <name evidence="13" type="ORF">Y032_0240g3340</name>
</gene>
<keyword evidence="6" id="KW-1133">Transmembrane helix</keyword>
<dbReference type="InterPro" id="IPR039551">
    <property type="entry name" value="Cho/carn_acyl_trans"/>
</dbReference>
<keyword evidence="3 11" id="KW-0808">Transferase</keyword>
<dbReference type="AlphaFoldDB" id="A0A016SEP4"/>
<evidence type="ECO:0000256" key="5">
    <source>
        <dbReference type="ARBA" id="ARBA00022832"/>
    </source>
</evidence>
<feature type="active site" description="Proton acceptor" evidence="10">
    <location>
        <position position="451"/>
    </location>
</feature>
<dbReference type="PROSITE" id="PS00440">
    <property type="entry name" value="ACYLTRANSF_C_2"/>
    <property type="match status" value="1"/>
</dbReference>
<dbReference type="Pfam" id="PF00755">
    <property type="entry name" value="Carn_acyltransf"/>
    <property type="match status" value="1"/>
</dbReference>
<dbReference type="EMBL" id="JARK01001576">
    <property type="protein sequence ID" value="EYB88851.1"/>
    <property type="molecule type" value="Genomic_DNA"/>
</dbReference>
<feature type="domain" description="Choline/carnitine acyltransferase" evidence="12">
    <location>
        <begin position="155"/>
        <end position="736"/>
    </location>
</feature>
<keyword evidence="14" id="KW-1185">Reference proteome</keyword>
<comment type="subcellular location">
    <subcellularLocation>
        <location evidence="1">Membrane</location>
        <topology evidence="1">Multi-pass membrane protein</topology>
    </subcellularLocation>
</comment>
<evidence type="ECO:0000256" key="3">
    <source>
        <dbReference type="ARBA" id="ARBA00022679"/>
    </source>
</evidence>
<sequence length="750" mass="85281">MSSGGNGAVGPIEKPLPLPKKFPTPFERSCYKFYASVDNRLWPVRPIYFVAGAASLGAIQVKYGDIPLFNVVPVFTNKVVEWTKICVVSLAGAYIPIFILRQFLSYFYFSYKGFLFEDPKKPSITTRLWGICRQLLSFSTPMLKSCDNLLPSPSVPDLDETVAKYLKSVRNILRKEEFALVKEQAQSFLKNEGRRLHMYAWIMSMMSDNYITPFWEKYAYLYNREPLLITSSVAHTDLIEIPQHRRATRAYMAARVTFFEAMSHLAIDRQAIEPLGSGLLCACHYDKLYSVCRVPGEQIDELVNYGISKHVVAILDGCFYKVMICDGNNRIYSIDQLAKIYAELLSRNDVVEGPAGMVAALTTDKRDEWARNREKFFLKHPKNAATLKEIESAAFILTLEDGEYGYDPKNPDKLSNFLRNMLTGNGVNRWADKSLNYVVSKNSRCGGTTEHSIGDGSEFDHIMENFVTMELLTEYPSLEEQQRIEKLTDGDRNLTLAIRLPVEVNTEMGAAIQRCYTQYEKLREDVDVAATVFREFGKGFIKKCGVSPDGFMQMAIQLANYRDQGRFVLTYEPASARFYKNSRTETLRTVTDESCEFVYAMVNGKATKEEKIKRLRAACELHTRRNREAMVGGGIDRHLFVLYVLSQGTSISSPFLDHYISQPWLLSTSHVPNVTNQIDEDTEQWKTWSGACFGAVAKKGYGVCYRFGGNHSIMAHITSYKSAENTNSAKFRKQLETAFREMAELFSELK</sequence>
<organism evidence="13 14">
    <name type="scientific">Ancylostoma ceylanicum</name>
    <dbReference type="NCBI Taxonomy" id="53326"/>
    <lineage>
        <taxon>Eukaryota</taxon>
        <taxon>Metazoa</taxon>
        <taxon>Ecdysozoa</taxon>
        <taxon>Nematoda</taxon>
        <taxon>Chromadorea</taxon>
        <taxon>Rhabditida</taxon>
        <taxon>Rhabditina</taxon>
        <taxon>Rhabditomorpha</taxon>
        <taxon>Strongyloidea</taxon>
        <taxon>Ancylostomatidae</taxon>
        <taxon>Ancylostomatinae</taxon>
        <taxon>Ancylostoma</taxon>
    </lineage>
</organism>
<dbReference type="GO" id="GO:0006631">
    <property type="term" value="P:fatty acid metabolic process"/>
    <property type="evidence" value="ECO:0007669"/>
    <property type="project" value="UniProtKB-KW"/>
</dbReference>
<evidence type="ECO:0000256" key="2">
    <source>
        <dbReference type="ARBA" id="ARBA00005232"/>
    </source>
</evidence>
<comment type="similarity">
    <text evidence="2 11">Belongs to the carnitine/choline acetyltransferase family.</text>
</comment>
<name>A0A016SEP4_9BILA</name>